<organism evidence="1">
    <name type="scientific">uncultured Caudovirales phage</name>
    <dbReference type="NCBI Taxonomy" id="2100421"/>
    <lineage>
        <taxon>Viruses</taxon>
        <taxon>Duplodnaviria</taxon>
        <taxon>Heunggongvirae</taxon>
        <taxon>Uroviricota</taxon>
        <taxon>Caudoviricetes</taxon>
        <taxon>Peduoviridae</taxon>
        <taxon>Maltschvirus</taxon>
        <taxon>Maltschvirus maltsch</taxon>
    </lineage>
</organism>
<evidence type="ECO:0000313" key="1">
    <source>
        <dbReference type="EMBL" id="CAB4167353.1"/>
    </source>
</evidence>
<dbReference type="EMBL" id="LR796807">
    <property type="protein sequence ID" value="CAB4167353.1"/>
    <property type="molecule type" value="Genomic_DNA"/>
</dbReference>
<proteinExistence type="predicted"/>
<reference evidence="1" key="1">
    <citation type="submission" date="2020-04" db="EMBL/GenBank/DDBJ databases">
        <authorList>
            <person name="Chiriac C."/>
            <person name="Salcher M."/>
            <person name="Ghai R."/>
            <person name="Kavagutti S V."/>
        </authorList>
    </citation>
    <scope>NUCLEOTIDE SEQUENCE</scope>
</reference>
<accession>A0A6J5P761</accession>
<sequence>MAINLNDYEDVASLNKWFQGNFPMGSLRIIKQEHHIMTDKDGNILDEIFVVQTAAFRDANDPQPAITNVARGRQSEYPKHMARFFAEDVTTSSYGRSIALLKATDKTATKDDMKKVEIAEPNQYEKKLQERRYGAPGTKSAAIEDALRASFAVDNKVDDPQQWTIADAVDAVGHTTPKEPPMCEHGMILKQGVAKTGKPYYGYVCKASNKEHAIWAKMTAKGKFYFEGVE</sequence>
<name>A0A6J5P761_9CAUD</name>
<gene>
    <name evidence="1" type="ORF">UFOVP865_18</name>
</gene>
<protein>
    <submittedName>
        <fullName evidence="1">Uncharacterized protein</fullName>
    </submittedName>
</protein>